<feature type="domain" description="EamA" evidence="1">
    <location>
        <begin position="148"/>
        <end position="274"/>
    </location>
</feature>
<dbReference type="AlphaFoldDB" id="A0A1U7DEU0"/>
<dbReference type="Proteomes" id="UP000187266">
    <property type="component" value="Chromosome"/>
</dbReference>
<dbReference type="STRING" id="1267768.BV394_00505"/>
<gene>
    <name evidence="2" type="ORF">BV394_00505</name>
</gene>
<dbReference type="PANTHER" id="PTHR22911">
    <property type="entry name" value="ACYL-MALONYL CONDENSING ENZYME-RELATED"/>
    <property type="match status" value="1"/>
</dbReference>
<accession>A0A2M9DHM1</accession>
<proteinExistence type="predicted"/>
<dbReference type="GO" id="GO:0016020">
    <property type="term" value="C:membrane"/>
    <property type="evidence" value="ECO:0007669"/>
    <property type="project" value="InterPro"/>
</dbReference>
<dbReference type="EMBL" id="CP019124">
    <property type="protein sequence ID" value="APX88398.1"/>
    <property type="molecule type" value="Genomic_DNA"/>
</dbReference>
<evidence type="ECO:0000313" key="3">
    <source>
        <dbReference type="Proteomes" id="UP000187266"/>
    </source>
</evidence>
<dbReference type="SUPFAM" id="SSF103481">
    <property type="entry name" value="Multidrug resistance efflux transporter EmrE"/>
    <property type="match status" value="2"/>
</dbReference>
<evidence type="ECO:0000313" key="2">
    <source>
        <dbReference type="EMBL" id="APX88398.1"/>
    </source>
</evidence>
<dbReference type="OrthoDB" id="7165334at2"/>
<evidence type="ECO:0000259" key="1">
    <source>
        <dbReference type="Pfam" id="PF00892"/>
    </source>
</evidence>
<reference evidence="2 3" key="1">
    <citation type="submission" date="2017-01" db="EMBL/GenBank/DDBJ databases">
        <title>Genomic analysis of Xuhuaishuia manganoxidans DY6-4.</title>
        <authorList>
            <person name="Wang X."/>
        </authorList>
    </citation>
    <scope>NUCLEOTIDE SEQUENCE [LARGE SCALE GENOMIC DNA]</scope>
    <source>
        <strain evidence="2 3">DY6-4</strain>
    </source>
</reference>
<keyword evidence="3" id="KW-1185">Reference proteome</keyword>
<name>A0A1U7DEU0_9RHOB</name>
<dbReference type="Pfam" id="PF00892">
    <property type="entry name" value="EamA"/>
    <property type="match status" value="2"/>
</dbReference>
<organism evidence="2 3">
    <name type="scientific">Brevirhabdus pacifica</name>
    <dbReference type="NCBI Taxonomy" id="1267768"/>
    <lineage>
        <taxon>Bacteria</taxon>
        <taxon>Pseudomonadati</taxon>
        <taxon>Pseudomonadota</taxon>
        <taxon>Alphaproteobacteria</taxon>
        <taxon>Rhodobacterales</taxon>
        <taxon>Paracoccaceae</taxon>
        <taxon>Brevirhabdus</taxon>
    </lineage>
</organism>
<dbReference type="RefSeq" id="WP_076978422.1">
    <property type="nucleotide sequence ID" value="NZ_CP019124.1"/>
</dbReference>
<dbReference type="InterPro" id="IPR000620">
    <property type="entry name" value="EamA_dom"/>
</dbReference>
<feature type="domain" description="EamA" evidence="1">
    <location>
        <begin position="6"/>
        <end position="138"/>
    </location>
</feature>
<dbReference type="InterPro" id="IPR037185">
    <property type="entry name" value="EmrE-like"/>
</dbReference>
<dbReference type="PANTHER" id="PTHR22911:SF135">
    <property type="entry name" value="BLR4310 PROTEIN"/>
    <property type="match status" value="1"/>
</dbReference>
<sequence>MSDNLRGMILMVAAMAGFALEDMFIKSVSAVLPTGQILAMLGLGGALIFAALATRRGDTVFSPLFFLRPVMLRNLAEVIGTMGFVTAIVLTPLSSASAILQATPLMVTFGAALFFREAVGWRRSLAIAIGFAGVLMIIRPGMEGFRPASLFAVLGVAGLATRDLATRAVPRSVSSMVLSTYAFAMLVPTGLILLAFSGGAHLPDAVSLAQLGGGLFVGVLAYYAIVAAMRVGEVAVVTPFRYTRLIFALVIGVLVFDEAPDFWTLGGATLIIGSGLYTLMRELRLGRRRLATANAFAPGDGGGRLRSGPPAP</sequence>
<accession>A0A1U7DEU0</accession>
<protein>
    <submittedName>
        <fullName evidence="2">EamA family transporter</fullName>
    </submittedName>
</protein>